<feature type="compositionally biased region" description="Acidic residues" evidence="1">
    <location>
        <begin position="118"/>
        <end position="136"/>
    </location>
</feature>
<dbReference type="Pfam" id="PF05036">
    <property type="entry name" value="SPOR"/>
    <property type="match status" value="1"/>
</dbReference>
<feature type="compositionally biased region" description="Polar residues" evidence="1">
    <location>
        <begin position="71"/>
        <end position="82"/>
    </location>
</feature>
<name>A0ABU3B4B1_9GAMM</name>
<dbReference type="Proteomes" id="UP001259982">
    <property type="component" value="Unassembled WGS sequence"/>
</dbReference>
<dbReference type="InterPro" id="IPR036680">
    <property type="entry name" value="SPOR-like_sf"/>
</dbReference>
<evidence type="ECO:0000313" key="4">
    <source>
        <dbReference type="Proteomes" id="UP001259982"/>
    </source>
</evidence>
<dbReference type="RefSeq" id="WP_311656481.1">
    <property type="nucleotide sequence ID" value="NZ_JAVRHY010000001.1"/>
</dbReference>
<keyword evidence="4" id="KW-1185">Reference proteome</keyword>
<dbReference type="InterPro" id="IPR052521">
    <property type="entry name" value="Cell_div_SPOR-domain"/>
</dbReference>
<feature type="compositionally biased region" description="Low complexity" evidence="1">
    <location>
        <begin position="61"/>
        <end position="70"/>
    </location>
</feature>
<comment type="caution">
    <text evidence="3">The sequence shown here is derived from an EMBL/GenBank/DDBJ whole genome shotgun (WGS) entry which is preliminary data.</text>
</comment>
<dbReference type="EMBL" id="JAVRHY010000001">
    <property type="protein sequence ID" value="MDT0616950.1"/>
    <property type="molecule type" value="Genomic_DNA"/>
</dbReference>
<reference evidence="3 4" key="1">
    <citation type="submission" date="2023-09" db="EMBL/GenBank/DDBJ databases">
        <authorList>
            <person name="Rey-Velasco X."/>
        </authorList>
    </citation>
    <scope>NUCLEOTIDE SEQUENCE [LARGE SCALE GENOMIC DNA]</scope>
    <source>
        <strain evidence="3 4">P385</strain>
    </source>
</reference>
<sequence length="228" mass="24000">MEDVTKLRLLGAAVLLAIGVLIPATLVWLAQPDGPGEGEEVRVFEIRPSGEAVPVDEDETASATGTSSGTEQTDTPPAQVSQPAPARDQSGETEPPASQPKQETPDAPEPEPQPAPEPEPEPDPEPEPEPEPESEPAEAPPAATSLRREQTPAGDWVVQVGSFGDEANARSLAAELNPDFPAFYQPAAVGERTFYRVRVGPFGSEAEAEHAAVKLRGAGHQPQVQSAE</sequence>
<feature type="region of interest" description="Disordered" evidence="1">
    <location>
        <begin position="46"/>
        <end position="154"/>
    </location>
</feature>
<gene>
    <name evidence="3" type="ORF">RM531_00540</name>
</gene>
<feature type="domain" description="SPOR" evidence="2">
    <location>
        <begin position="150"/>
        <end position="227"/>
    </location>
</feature>
<dbReference type="PANTHER" id="PTHR38687">
    <property type="entry name" value="CELL DIVISION PROTEIN DEDD-RELATED"/>
    <property type="match status" value="1"/>
</dbReference>
<dbReference type="InterPro" id="IPR007730">
    <property type="entry name" value="SPOR-like_dom"/>
</dbReference>
<protein>
    <submittedName>
        <fullName evidence="3">SPOR domain-containing protein</fullName>
    </submittedName>
</protein>
<evidence type="ECO:0000313" key="3">
    <source>
        <dbReference type="EMBL" id="MDT0616950.1"/>
    </source>
</evidence>
<dbReference type="PROSITE" id="PS51724">
    <property type="entry name" value="SPOR"/>
    <property type="match status" value="1"/>
</dbReference>
<dbReference type="SUPFAM" id="SSF110997">
    <property type="entry name" value="Sporulation related repeat"/>
    <property type="match status" value="1"/>
</dbReference>
<dbReference type="Gene3D" id="3.30.70.1070">
    <property type="entry name" value="Sporulation related repeat"/>
    <property type="match status" value="1"/>
</dbReference>
<organism evidence="3 4">
    <name type="scientific">Spectribacter acetivorans</name>
    <dbReference type="NCBI Taxonomy" id="3075603"/>
    <lineage>
        <taxon>Bacteria</taxon>
        <taxon>Pseudomonadati</taxon>
        <taxon>Pseudomonadota</taxon>
        <taxon>Gammaproteobacteria</taxon>
        <taxon>Salinisphaerales</taxon>
        <taxon>Salinisphaeraceae</taxon>
        <taxon>Spectribacter</taxon>
    </lineage>
</organism>
<evidence type="ECO:0000259" key="2">
    <source>
        <dbReference type="PROSITE" id="PS51724"/>
    </source>
</evidence>
<dbReference type="PANTHER" id="PTHR38687:SF1">
    <property type="entry name" value="CELL DIVISION PROTEIN DEDD"/>
    <property type="match status" value="1"/>
</dbReference>
<proteinExistence type="predicted"/>
<evidence type="ECO:0000256" key="1">
    <source>
        <dbReference type="SAM" id="MobiDB-lite"/>
    </source>
</evidence>
<accession>A0ABU3B4B1</accession>